<protein>
    <submittedName>
        <fullName evidence="1">Uncharacterized protein</fullName>
    </submittedName>
</protein>
<evidence type="ECO:0000313" key="1">
    <source>
        <dbReference type="EMBL" id="EGW13776.1"/>
    </source>
</evidence>
<dbReference type="EMBL" id="JH004540">
    <property type="protein sequence ID" value="EGW13776.1"/>
    <property type="molecule type" value="Genomic_DNA"/>
</dbReference>
<evidence type="ECO:0000313" key="2">
    <source>
        <dbReference type="Proteomes" id="UP000001075"/>
    </source>
</evidence>
<gene>
    <name evidence="1" type="ORF">I79_025011</name>
</gene>
<reference evidence="2" key="1">
    <citation type="journal article" date="2011" name="Nat. Biotechnol.">
        <title>The genomic sequence of the Chinese hamster ovary (CHO)-K1 cell line.</title>
        <authorList>
            <person name="Xu X."/>
            <person name="Nagarajan H."/>
            <person name="Lewis N.E."/>
            <person name="Pan S."/>
            <person name="Cai Z."/>
            <person name="Liu X."/>
            <person name="Chen W."/>
            <person name="Xie M."/>
            <person name="Wang W."/>
            <person name="Hammond S."/>
            <person name="Andersen M.R."/>
            <person name="Neff N."/>
            <person name="Passarelli B."/>
            <person name="Koh W."/>
            <person name="Fan H.C."/>
            <person name="Wang J."/>
            <person name="Gui Y."/>
            <person name="Lee K.H."/>
            <person name="Betenbaugh M.J."/>
            <person name="Quake S.R."/>
            <person name="Famili I."/>
            <person name="Palsson B.O."/>
            <person name="Wang J."/>
        </authorList>
    </citation>
    <scope>NUCLEOTIDE SEQUENCE [LARGE SCALE GENOMIC DNA]</scope>
    <source>
        <strain evidence="2">CHO K1 cell line</strain>
    </source>
</reference>
<organism evidence="1 2">
    <name type="scientific">Cricetulus griseus</name>
    <name type="common">Chinese hamster</name>
    <name type="synonym">Cricetulus barabensis griseus</name>
    <dbReference type="NCBI Taxonomy" id="10029"/>
    <lineage>
        <taxon>Eukaryota</taxon>
        <taxon>Metazoa</taxon>
        <taxon>Chordata</taxon>
        <taxon>Craniata</taxon>
        <taxon>Vertebrata</taxon>
        <taxon>Euteleostomi</taxon>
        <taxon>Mammalia</taxon>
        <taxon>Eutheria</taxon>
        <taxon>Euarchontoglires</taxon>
        <taxon>Glires</taxon>
        <taxon>Rodentia</taxon>
        <taxon>Myomorpha</taxon>
        <taxon>Muroidea</taxon>
        <taxon>Cricetidae</taxon>
        <taxon>Cricetinae</taxon>
        <taxon>Cricetulus</taxon>
    </lineage>
</organism>
<proteinExistence type="predicted"/>
<accession>G3IM79</accession>
<dbReference type="InParanoid" id="G3IM79"/>
<name>G3IM79_CRIGR</name>
<dbReference type="AlphaFoldDB" id="G3IM79"/>
<dbReference type="Proteomes" id="UP000001075">
    <property type="component" value="Unassembled WGS sequence"/>
</dbReference>
<sequence>MDTNHGSQYFSNQTTLGSLLSALPTWHPKKLCPFILRMRPNPPIPSLNTCSEMSQCSR</sequence>